<dbReference type="InterPro" id="IPR038268">
    <property type="entry name" value="RHH_sf"/>
</dbReference>
<feature type="domain" description="Ribbon-helix-helix" evidence="1">
    <location>
        <begin position="10"/>
        <end position="81"/>
    </location>
</feature>
<organism evidence="2 3">
    <name type="scientific">Azospirillum argentinense</name>
    <dbReference type="NCBI Taxonomy" id="2970906"/>
    <lineage>
        <taxon>Bacteria</taxon>
        <taxon>Pseudomonadati</taxon>
        <taxon>Pseudomonadota</taxon>
        <taxon>Alphaproteobacteria</taxon>
        <taxon>Rhodospirillales</taxon>
        <taxon>Azospirillaceae</taxon>
        <taxon>Azospirillum</taxon>
    </lineage>
</organism>
<evidence type="ECO:0000313" key="2">
    <source>
        <dbReference type="EMBL" id="QCO00156.1"/>
    </source>
</evidence>
<reference evidence="2 3" key="1">
    <citation type="submission" date="2018-09" db="EMBL/GenBank/DDBJ databases">
        <title>Whole genome based analysis of evolution and adaptive divergence in Indian and Brazilian strains of Azospirillum brasilense.</title>
        <authorList>
            <person name="Singh C."/>
            <person name="Tripathi A.K."/>
        </authorList>
    </citation>
    <scope>NUCLEOTIDE SEQUENCE [LARGE SCALE GENOMIC DNA]</scope>
    <source>
        <strain evidence="2 3">MTCC4035</strain>
        <plasmid evidence="2 3">p5</plasmid>
    </source>
</reference>
<gene>
    <name evidence="2" type="ORF">D3093_33420</name>
</gene>
<dbReference type="Gene3D" id="1.10.3990.20">
    <property type="entry name" value="protein bp1543"/>
    <property type="match status" value="1"/>
</dbReference>
<accession>A0A4D8PXJ4</accession>
<evidence type="ECO:0000313" key="3">
    <source>
        <dbReference type="Proteomes" id="UP000298595"/>
    </source>
</evidence>
<name>A0A4D8PXJ4_9PROT</name>
<dbReference type="AlphaFoldDB" id="A0A4D8PXJ4"/>
<dbReference type="Pfam" id="PF13467">
    <property type="entry name" value="RHH_4"/>
    <property type="match status" value="1"/>
</dbReference>
<protein>
    <recommendedName>
        <fullName evidence="1">Ribbon-helix-helix domain-containing protein</fullName>
    </recommendedName>
</protein>
<dbReference type="InterPro" id="IPR027373">
    <property type="entry name" value="RHH_dom"/>
</dbReference>
<geneLocation type="plasmid" evidence="2 3">
    <name>p5</name>
</geneLocation>
<dbReference type="Proteomes" id="UP000298595">
    <property type="component" value="Plasmid p5"/>
</dbReference>
<proteinExistence type="predicted"/>
<evidence type="ECO:0000259" key="1">
    <source>
        <dbReference type="Pfam" id="PF13467"/>
    </source>
</evidence>
<dbReference type="EMBL" id="CP032326">
    <property type="protein sequence ID" value="QCO00156.1"/>
    <property type="molecule type" value="Genomic_DNA"/>
</dbReference>
<sequence>MVSHQDFERVSRQVRLNRGRTTISLERIYWQELEDIAHLSGWPMRRLLIAIERECQNALSNEGKKGRFNFSSALRVWFFDYRRR</sequence>
<dbReference type="KEGG" id="aare:D3093_33420"/>
<keyword evidence="2" id="KW-0614">Plasmid</keyword>